<keyword evidence="5" id="KW-0732">Signal</keyword>
<evidence type="ECO:0000256" key="4">
    <source>
        <dbReference type="SAM" id="MobiDB-lite"/>
    </source>
</evidence>
<evidence type="ECO:0000256" key="3">
    <source>
        <dbReference type="ARBA" id="ARBA00023274"/>
    </source>
</evidence>
<organism evidence="6 7">
    <name type="scientific">Theileria annulata</name>
    <dbReference type="NCBI Taxonomy" id="5874"/>
    <lineage>
        <taxon>Eukaryota</taxon>
        <taxon>Sar</taxon>
        <taxon>Alveolata</taxon>
        <taxon>Apicomplexa</taxon>
        <taxon>Aconoidasida</taxon>
        <taxon>Piroplasmida</taxon>
        <taxon>Theileriidae</taxon>
        <taxon>Theileria</taxon>
    </lineage>
</organism>
<feature type="region of interest" description="Disordered" evidence="4">
    <location>
        <begin position="275"/>
        <end position="307"/>
    </location>
</feature>
<feature type="chain" id="PRO_5004244387" evidence="5">
    <location>
        <begin position="17"/>
        <end position="486"/>
    </location>
</feature>
<name>Q4UD43_THEAN</name>
<dbReference type="OMA" id="DVYWEST"/>
<dbReference type="NCBIfam" id="TIGR01071">
    <property type="entry name" value="rplO_bact"/>
    <property type="match status" value="1"/>
</dbReference>
<dbReference type="KEGG" id="tan:TA02700"/>
<evidence type="ECO:0000313" key="7">
    <source>
        <dbReference type="Proteomes" id="UP000001950"/>
    </source>
</evidence>
<proteinExistence type="inferred from homology"/>
<protein>
    <submittedName>
        <fullName evidence="6">Ribosomal protein L15, putative</fullName>
    </submittedName>
</protein>
<dbReference type="Proteomes" id="UP000001950">
    <property type="component" value="Chromosome 3"/>
</dbReference>
<reference evidence="6 7" key="1">
    <citation type="journal article" date="2005" name="Science">
        <title>Genome of the host-cell transforming parasite Theileria annulata compared with T. parva.</title>
        <authorList>
            <person name="Pain A."/>
            <person name="Renauld H."/>
            <person name="Berriman M."/>
            <person name="Murphy L."/>
            <person name="Yeats C.A."/>
            <person name="Weir W."/>
            <person name="Kerhornou A."/>
            <person name="Aslett M."/>
            <person name="Bishop R."/>
            <person name="Bouchier C."/>
            <person name="Cochet M."/>
            <person name="Coulson R.M.R."/>
            <person name="Cronin A."/>
            <person name="de Villiers E.P."/>
            <person name="Fraser A."/>
            <person name="Fosker N."/>
            <person name="Gardner M."/>
            <person name="Goble A."/>
            <person name="Griffiths-Jones S."/>
            <person name="Harris D.E."/>
            <person name="Katzer F."/>
            <person name="Larke N."/>
            <person name="Lord A."/>
            <person name="Maser P."/>
            <person name="McKellar S."/>
            <person name="Mooney P."/>
            <person name="Morton F."/>
            <person name="Nene V."/>
            <person name="O'Neil S."/>
            <person name="Price C."/>
            <person name="Quail M.A."/>
            <person name="Rabbinowitsch E."/>
            <person name="Rawlings N.D."/>
            <person name="Rutter S."/>
            <person name="Saunders D."/>
            <person name="Seeger K."/>
            <person name="Shah T."/>
            <person name="Squares R."/>
            <person name="Squares S."/>
            <person name="Tivey A."/>
            <person name="Walker A.R."/>
            <person name="Woodward J."/>
            <person name="Dobbelaere D.A.E."/>
            <person name="Langsley G."/>
            <person name="Rajandream M.A."/>
            <person name="McKeever D."/>
            <person name="Shiels B."/>
            <person name="Tait A."/>
            <person name="Barrell B.G."/>
            <person name="Hall N."/>
        </authorList>
    </citation>
    <scope>NUCLEOTIDE SEQUENCE [LARGE SCALE GENOMIC DNA]</scope>
    <source>
        <strain evidence="7">Ankara</strain>
    </source>
</reference>
<dbReference type="HAMAP" id="MF_01341">
    <property type="entry name" value="Ribosomal_uL15"/>
    <property type="match status" value="1"/>
</dbReference>
<dbReference type="InParanoid" id="Q4UD43"/>
<dbReference type="AlphaFoldDB" id="Q4UD43"/>
<dbReference type="VEuPathDB" id="PiroplasmaDB:TA02700"/>
<gene>
    <name evidence="6" type="ORF">TA02700</name>
</gene>
<dbReference type="GO" id="GO:0003735">
    <property type="term" value="F:structural constituent of ribosome"/>
    <property type="evidence" value="ECO:0007669"/>
    <property type="project" value="InterPro"/>
</dbReference>
<evidence type="ECO:0000313" key="6">
    <source>
        <dbReference type="EMBL" id="CAI75258.1"/>
    </source>
</evidence>
<dbReference type="GO" id="GO:0006412">
    <property type="term" value="P:translation"/>
    <property type="evidence" value="ECO:0007669"/>
    <property type="project" value="InterPro"/>
</dbReference>
<keyword evidence="7" id="KW-1185">Reference proteome</keyword>
<dbReference type="PANTHER" id="PTHR12934">
    <property type="entry name" value="50S RIBOSOMAL PROTEIN L15"/>
    <property type="match status" value="1"/>
</dbReference>
<keyword evidence="2 6" id="KW-0689">Ribosomal protein</keyword>
<dbReference type="eggNOG" id="KOG0846">
    <property type="taxonomic scope" value="Eukaryota"/>
</dbReference>
<dbReference type="InterPro" id="IPR005749">
    <property type="entry name" value="Ribosomal_uL15_bac-type"/>
</dbReference>
<evidence type="ECO:0000256" key="2">
    <source>
        <dbReference type="ARBA" id="ARBA00022980"/>
    </source>
</evidence>
<dbReference type="GeneID" id="3864966"/>
<dbReference type="EMBL" id="CR940352">
    <property type="protein sequence ID" value="CAI75258.1"/>
    <property type="molecule type" value="Genomic_DNA"/>
</dbReference>
<dbReference type="PANTHER" id="PTHR12934:SF11">
    <property type="entry name" value="LARGE RIBOSOMAL SUBUNIT PROTEIN UL15M"/>
    <property type="match status" value="1"/>
</dbReference>
<dbReference type="Gene3D" id="3.100.10.10">
    <property type="match status" value="1"/>
</dbReference>
<keyword evidence="3" id="KW-0687">Ribonucleoprotein</keyword>
<evidence type="ECO:0000256" key="5">
    <source>
        <dbReference type="SAM" id="SignalP"/>
    </source>
</evidence>
<comment type="similarity">
    <text evidence="1">Belongs to the universal ribosomal protein uL15 family.</text>
</comment>
<dbReference type="InterPro" id="IPR036227">
    <property type="entry name" value="Ribosomal_uL15/eL18_sf"/>
</dbReference>
<dbReference type="STRING" id="5874.Q4UD43"/>
<dbReference type="InterPro" id="IPR030878">
    <property type="entry name" value="Ribosomal_uL15"/>
</dbReference>
<evidence type="ECO:0000256" key="1">
    <source>
        <dbReference type="ARBA" id="ARBA00007320"/>
    </source>
</evidence>
<sequence>MYHIILYMCVLTNVLCFILKKSTFFTSDHVFKDKLYTVNFSVTEDSNYIPPYIGVEYTSEDIKKEEEEIKDFFEVNSFGRKRDKVPRAHPLYKFLKYERKQVIKLERFHKNRNAELRKQEWRDFFQSVKDGTDKPIFTKEQQSLWQQLLTKFAEISEPLLKELELIESNGDLEIEDKYRLSEKVREQIQSLQNDVFDTYEKEFEETGALKAAQDCIIPRYVWDLSQRDPRHSIFKLPENCEIPYKHMWESTVHGGGLKEGEEVLKLHKLPSLGEKTKKRLGRGHGSGKGGSSGRGCKGQKHRSGKYVNPMFEGGQTPLYRRIPKFVGRPLGHGVRYKRCKYELIPLSELNRAPDGATVDWAYLERIGAKLGRYKLDYPIKVVGDKRAHGEKKTEITSKNLIVKVWNTESHSAHAFTKSAAKAIMDAGGKCLLLRPRTHDIVQEEYDPRIPRAKRYIFSGKISRHERKRREIIKSLKETPTPKIIES</sequence>
<feature type="compositionally biased region" description="Gly residues" evidence="4">
    <location>
        <begin position="283"/>
        <end position="296"/>
    </location>
</feature>
<dbReference type="SUPFAM" id="SSF52080">
    <property type="entry name" value="Ribosomal proteins L15p and L18e"/>
    <property type="match status" value="1"/>
</dbReference>
<dbReference type="OrthoDB" id="361383at2759"/>
<accession>Q4UD43</accession>
<dbReference type="GO" id="GO:0005762">
    <property type="term" value="C:mitochondrial large ribosomal subunit"/>
    <property type="evidence" value="ECO:0007669"/>
    <property type="project" value="TreeGrafter"/>
</dbReference>
<dbReference type="RefSeq" id="XP_954734.1">
    <property type="nucleotide sequence ID" value="XM_949641.1"/>
</dbReference>
<feature type="signal peptide" evidence="5">
    <location>
        <begin position="1"/>
        <end position="16"/>
    </location>
</feature>